<name>A0A365YC93_9MICC</name>
<dbReference type="Gene3D" id="2.60.40.1260">
    <property type="entry name" value="Lamin Tail domain"/>
    <property type="match status" value="1"/>
</dbReference>
<dbReference type="SUPFAM" id="SSF51695">
    <property type="entry name" value="PLC-like phosphodiesterases"/>
    <property type="match status" value="1"/>
</dbReference>
<dbReference type="Pfam" id="PF03009">
    <property type="entry name" value="GDPD"/>
    <property type="match status" value="1"/>
</dbReference>
<dbReference type="GO" id="GO:0006629">
    <property type="term" value="P:lipid metabolic process"/>
    <property type="evidence" value="ECO:0007669"/>
    <property type="project" value="InterPro"/>
</dbReference>
<dbReference type="PANTHER" id="PTHR46211">
    <property type="entry name" value="GLYCEROPHOSPHORYL DIESTER PHOSPHODIESTERASE"/>
    <property type="match status" value="1"/>
</dbReference>
<dbReference type="InterPro" id="IPR030395">
    <property type="entry name" value="GP_PDE_dom"/>
</dbReference>
<dbReference type="InterPro" id="IPR017946">
    <property type="entry name" value="PLC-like_Pdiesterase_TIM-brl"/>
</dbReference>
<dbReference type="Pfam" id="PF00932">
    <property type="entry name" value="LTD"/>
    <property type="match status" value="1"/>
</dbReference>
<feature type="chain" id="PRO_5016933374" evidence="1">
    <location>
        <begin position="26"/>
        <end position="401"/>
    </location>
</feature>
<dbReference type="PANTHER" id="PTHR46211:SF1">
    <property type="entry name" value="GLYCEROPHOSPHODIESTER PHOSPHODIESTERASE, CYTOPLASMIC"/>
    <property type="match status" value="1"/>
</dbReference>
<dbReference type="InterPro" id="IPR001322">
    <property type="entry name" value="Lamin_tail_dom"/>
</dbReference>
<dbReference type="Proteomes" id="UP000252167">
    <property type="component" value="Unassembled WGS sequence"/>
</dbReference>
<evidence type="ECO:0000313" key="4">
    <source>
        <dbReference type="Proteomes" id="UP000252167"/>
    </source>
</evidence>
<proteinExistence type="predicted"/>
<evidence type="ECO:0000259" key="2">
    <source>
        <dbReference type="PROSITE" id="PS51704"/>
    </source>
</evidence>
<dbReference type="GO" id="GO:0008081">
    <property type="term" value="F:phosphoric diester hydrolase activity"/>
    <property type="evidence" value="ECO:0007669"/>
    <property type="project" value="InterPro"/>
</dbReference>
<dbReference type="SUPFAM" id="SSF74853">
    <property type="entry name" value="Lamin A/C globular tail domain"/>
    <property type="match status" value="1"/>
</dbReference>
<dbReference type="EMBL" id="POAF01000006">
    <property type="protein sequence ID" value="RBM00159.1"/>
    <property type="molecule type" value="Genomic_DNA"/>
</dbReference>
<keyword evidence="1" id="KW-0732">Signal</keyword>
<evidence type="ECO:0000313" key="3">
    <source>
        <dbReference type="EMBL" id="RBM00159.1"/>
    </source>
</evidence>
<dbReference type="RefSeq" id="WP_113607670.1">
    <property type="nucleotide sequence ID" value="NZ_POAF01000006.1"/>
</dbReference>
<gene>
    <name evidence="3" type="ORF">C1H84_13640</name>
</gene>
<sequence length="401" mass="42274">MTLRPLALGTLALGMAAGIAVPAAAAPVDHSAQDATLIGHRGAAGVAPENTLSAIKAGSQSGADYIEIDVQLSKDGVPFIFHDETPNRTTNAKDVFPGRENDPITSFTWEELQQLDAGSYFSAAFAGEKIPHFDSVPGALAGTTGVYIEIKSPAKSPGVEQLVADALAEDKGWSRLLEQDRIEVLGFDAASNRTFAQLAPEVPLQQLAGSVPDAATLESYAQFADSFGTSYRTLDASGAQRVKDAGLQLGVYTVNSTEAAEQSLDLGVERITGDFPQQVARHLSGRKPFPSNDGLVIAESVNDVPGNDLQPETGEHVVLENTGRRTLSLEGYLVRDAANNVMRIPAGYQLEPGEQLRLYPGPGTNGVQAVYLDGGVAVLNNGGDSLALWNAKAKLMDTYAN</sequence>
<dbReference type="Gene3D" id="3.20.20.190">
    <property type="entry name" value="Phosphatidylinositol (PI) phosphodiesterase"/>
    <property type="match status" value="1"/>
</dbReference>
<keyword evidence="4" id="KW-1185">Reference proteome</keyword>
<feature type="signal peptide" evidence="1">
    <location>
        <begin position="1"/>
        <end position="25"/>
    </location>
</feature>
<protein>
    <submittedName>
        <fullName evidence="3">Esterase</fullName>
    </submittedName>
</protein>
<dbReference type="InterPro" id="IPR036415">
    <property type="entry name" value="Lamin_tail_dom_sf"/>
</dbReference>
<dbReference type="PROSITE" id="PS51704">
    <property type="entry name" value="GP_PDE"/>
    <property type="match status" value="1"/>
</dbReference>
<accession>A0A365YC93</accession>
<comment type="caution">
    <text evidence="3">The sequence shown here is derived from an EMBL/GenBank/DDBJ whole genome shotgun (WGS) entry which is preliminary data.</text>
</comment>
<evidence type="ECO:0000256" key="1">
    <source>
        <dbReference type="SAM" id="SignalP"/>
    </source>
</evidence>
<dbReference type="AlphaFoldDB" id="A0A365YC93"/>
<organism evidence="3 4">
    <name type="scientific">Glutamicibacter soli</name>
    <dbReference type="NCBI Taxonomy" id="453836"/>
    <lineage>
        <taxon>Bacteria</taxon>
        <taxon>Bacillati</taxon>
        <taxon>Actinomycetota</taxon>
        <taxon>Actinomycetes</taxon>
        <taxon>Micrococcales</taxon>
        <taxon>Micrococcaceae</taxon>
        <taxon>Glutamicibacter</taxon>
    </lineage>
</organism>
<reference evidence="3 4" key="1">
    <citation type="submission" date="2018-01" db="EMBL/GenBank/DDBJ databases">
        <title>Glutamicibacter soli strain NHPC-3 Whole genome sequence and assembly.</title>
        <authorList>
            <person name="Choudhury P."/>
            <person name="Gupta D."/>
            <person name="Sengupta K."/>
            <person name="Jawed A."/>
            <person name="Sultana N."/>
            <person name="Saha P."/>
        </authorList>
    </citation>
    <scope>NUCLEOTIDE SEQUENCE [LARGE SCALE GENOMIC DNA]</scope>
    <source>
        <strain evidence="3 4">NHPC-3</strain>
    </source>
</reference>
<feature type="domain" description="GP-PDE" evidence="2">
    <location>
        <begin position="35"/>
        <end position="283"/>
    </location>
</feature>